<comment type="catalytic activity">
    <reaction evidence="1">
        <text>a phosphate monoester + H2O = an alcohol + phosphate</text>
        <dbReference type="Rhea" id="RHEA:15017"/>
        <dbReference type="ChEBI" id="CHEBI:15377"/>
        <dbReference type="ChEBI" id="CHEBI:30879"/>
        <dbReference type="ChEBI" id="CHEBI:43474"/>
        <dbReference type="ChEBI" id="CHEBI:67140"/>
        <dbReference type="EC" id="3.1.3.2"/>
    </reaction>
</comment>
<evidence type="ECO:0000256" key="1">
    <source>
        <dbReference type="ARBA" id="ARBA00000032"/>
    </source>
</evidence>
<dbReference type="CDD" id="cd07061">
    <property type="entry name" value="HP_HAP_like"/>
    <property type="match status" value="1"/>
</dbReference>
<organism evidence="3 4">
    <name type="scientific">Pristionchus pacificus</name>
    <name type="common">Parasitic nematode worm</name>
    <dbReference type="NCBI Taxonomy" id="54126"/>
    <lineage>
        <taxon>Eukaryota</taxon>
        <taxon>Metazoa</taxon>
        <taxon>Ecdysozoa</taxon>
        <taxon>Nematoda</taxon>
        <taxon>Chromadorea</taxon>
        <taxon>Rhabditida</taxon>
        <taxon>Rhabditina</taxon>
        <taxon>Diplogasteromorpha</taxon>
        <taxon>Diplogasteroidea</taxon>
        <taxon>Neodiplogasteridae</taxon>
        <taxon>Pristionchus</taxon>
    </lineage>
</organism>
<dbReference type="Proteomes" id="UP000005239">
    <property type="component" value="Unassembled WGS sequence"/>
</dbReference>
<dbReference type="AlphaFoldDB" id="A0A2A6C7M6"/>
<dbReference type="SUPFAM" id="SSF53254">
    <property type="entry name" value="Phosphoglycerate mutase-like"/>
    <property type="match status" value="1"/>
</dbReference>
<dbReference type="OrthoDB" id="258392at2759"/>
<name>A0A2A6C7M6_PRIPA</name>
<sequence>MIPLLLPLLLPLCAESELLFVGVIWRHGDRAPGGLPYPLDAHNATAWPRGWNQLTNEGIKQMADLGTWLRNRYTVETEHINGVFNKDERALTSAQALTTALFPPEAEFVWKNGLTWQPVPIHSNGEDRDDPNTGMEITAANVDDLYDINREIIHGLKQPAWVTDDLVEQIKEFKRVHDGTLSALLYTMGIANDLLVPYAAAIIAELHREEGKEFVKIWYRNDTASATAEPVPLALPGCDAACPLGMFNNITAPLTINNVQFCWSNLTSYSVTYFFSAELDVLLISGEQVK</sequence>
<gene>
    <name evidence="3" type="primary">WBGene00116105</name>
</gene>
<keyword evidence="4" id="KW-1185">Reference proteome</keyword>
<dbReference type="PANTHER" id="PTHR11567:SF210">
    <property type="entry name" value="ACID PHOSPHATASE 5-RELATED"/>
    <property type="match status" value="1"/>
</dbReference>
<dbReference type="InterPro" id="IPR050645">
    <property type="entry name" value="Histidine_acid_phosphatase"/>
</dbReference>
<dbReference type="Pfam" id="PF00328">
    <property type="entry name" value="His_Phos_2"/>
    <property type="match status" value="1"/>
</dbReference>
<dbReference type="InterPro" id="IPR033379">
    <property type="entry name" value="Acid_Pase_AS"/>
</dbReference>
<accession>A0A8R1YLY1</accession>
<dbReference type="Gene3D" id="3.40.50.1240">
    <property type="entry name" value="Phosphoglycerate mutase-like"/>
    <property type="match status" value="2"/>
</dbReference>
<comment type="similarity">
    <text evidence="2">Belongs to the histidine acid phosphatase family.</text>
</comment>
<evidence type="ECO:0000313" key="3">
    <source>
        <dbReference type="EnsemblMetazoa" id="PPA26551.1"/>
    </source>
</evidence>
<dbReference type="GO" id="GO:0003993">
    <property type="term" value="F:acid phosphatase activity"/>
    <property type="evidence" value="ECO:0007669"/>
    <property type="project" value="UniProtKB-EC"/>
</dbReference>
<evidence type="ECO:0000313" key="4">
    <source>
        <dbReference type="Proteomes" id="UP000005239"/>
    </source>
</evidence>
<reference evidence="4" key="1">
    <citation type="journal article" date="2008" name="Nat. Genet.">
        <title>The Pristionchus pacificus genome provides a unique perspective on nematode lifestyle and parasitism.</title>
        <authorList>
            <person name="Dieterich C."/>
            <person name="Clifton S.W."/>
            <person name="Schuster L.N."/>
            <person name="Chinwalla A."/>
            <person name="Delehaunty K."/>
            <person name="Dinkelacker I."/>
            <person name="Fulton L."/>
            <person name="Fulton R."/>
            <person name="Godfrey J."/>
            <person name="Minx P."/>
            <person name="Mitreva M."/>
            <person name="Roeseler W."/>
            <person name="Tian H."/>
            <person name="Witte H."/>
            <person name="Yang S.P."/>
            <person name="Wilson R.K."/>
            <person name="Sommer R.J."/>
        </authorList>
    </citation>
    <scope>NUCLEOTIDE SEQUENCE [LARGE SCALE GENOMIC DNA]</scope>
    <source>
        <strain evidence="4">PS312</strain>
    </source>
</reference>
<protein>
    <submittedName>
        <fullName evidence="3">Pho-6</fullName>
    </submittedName>
</protein>
<proteinExistence type="inferred from homology"/>
<dbReference type="PANTHER" id="PTHR11567">
    <property type="entry name" value="ACID PHOSPHATASE-RELATED"/>
    <property type="match status" value="1"/>
</dbReference>
<dbReference type="EnsemblMetazoa" id="PPA26551.1">
    <property type="protein sequence ID" value="PPA26551.1"/>
    <property type="gene ID" value="WBGene00116105"/>
</dbReference>
<accession>A0A2A6C7M6</accession>
<dbReference type="InterPro" id="IPR000560">
    <property type="entry name" value="His_Pase_clade-2"/>
</dbReference>
<evidence type="ECO:0000256" key="2">
    <source>
        <dbReference type="ARBA" id="ARBA00005375"/>
    </source>
</evidence>
<dbReference type="PROSITE" id="PS00616">
    <property type="entry name" value="HIS_ACID_PHOSPHAT_1"/>
    <property type="match status" value="1"/>
</dbReference>
<dbReference type="InterPro" id="IPR029033">
    <property type="entry name" value="His_PPase_superfam"/>
</dbReference>
<reference evidence="3" key="2">
    <citation type="submission" date="2022-06" db="UniProtKB">
        <authorList>
            <consortium name="EnsemblMetazoa"/>
        </authorList>
    </citation>
    <scope>IDENTIFICATION</scope>
    <source>
        <strain evidence="3">PS312</strain>
    </source>
</reference>